<dbReference type="AlphaFoldDB" id="A0A2A4FMC6"/>
<organism evidence="5 6">
    <name type="scientific">Rhizorhabdus dicambivorans</name>
    <dbReference type="NCBI Taxonomy" id="1850238"/>
    <lineage>
        <taxon>Bacteria</taxon>
        <taxon>Pseudomonadati</taxon>
        <taxon>Pseudomonadota</taxon>
        <taxon>Alphaproteobacteria</taxon>
        <taxon>Sphingomonadales</taxon>
        <taxon>Sphingomonadaceae</taxon>
        <taxon>Rhizorhabdus</taxon>
    </lineage>
</organism>
<dbReference type="InterPro" id="IPR035418">
    <property type="entry name" value="AraC-bd_2"/>
</dbReference>
<evidence type="ECO:0000256" key="1">
    <source>
        <dbReference type="ARBA" id="ARBA00023015"/>
    </source>
</evidence>
<protein>
    <recommendedName>
        <fullName evidence="4">HTH araC/xylS-type domain-containing protein</fullName>
    </recommendedName>
</protein>
<dbReference type="SUPFAM" id="SSF46689">
    <property type="entry name" value="Homeodomain-like"/>
    <property type="match status" value="1"/>
</dbReference>
<dbReference type="GO" id="GO:0043565">
    <property type="term" value="F:sequence-specific DNA binding"/>
    <property type="evidence" value="ECO:0007669"/>
    <property type="project" value="InterPro"/>
</dbReference>
<dbReference type="InterPro" id="IPR018062">
    <property type="entry name" value="HTH_AraC-typ_CS"/>
</dbReference>
<comment type="caution">
    <text evidence="5">The sequence shown here is derived from an EMBL/GenBank/DDBJ whole genome shotgun (WGS) entry which is preliminary data.</text>
</comment>
<dbReference type="PRINTS" id="PR00032">
    <property type="entry name" value="HTHARAC"/>
</dbReference>
<evidence type="ECO:0000256" key="2">
    <source>
        <dbReference type="ARBA" id="ARBA00023125"/>
    </source>
</evidence>
<evidence type="ECO:0000313" key="6">
    <source>
        <dbReference type="Proteomes" id="UP000218934"/>
    </source>
</evidence>
<dbReference type="PROSITE" id="PS00041">
    <property type="entry name" value="HTH_ARAC_FAMILY_1"/>
    <property type="match status" value="1"/>
</dbReference>
<dbReference type="InterPro" id="IPR050204">
    <property type="entry name" value="AraC_XylS_family_regulators"/>
</dbReference>
<gene>
    <name evidence="5" type="ORF">COO09_23140</name>
</gene>
<dbReference type="GO" id="GO:0003700">
    <property type="term" value="F:DNA-binding transcription factor activity"/>
    <property type="evidence" value="ECO:0007669"/>
    <property type="project" value="InterPro"/>
</dbReference>
<sequence>MLLFGAYSGAFVRAVLSAAHVHCREREHIVVEVFTTEVASPDKRIDFWHEVTSETLIKHSVDPLDRSNFRGRLLRAQAGAVTVTRVICSGATVRRSVEQSAPASAERCLIFLLPFRGSAELVQDRSRFELNSRGGVLIDNMHPFTARYDAADMLLVKLPLKEMLPKLGLRDAHLPRPLAAGRLPVSLLSSLALPLLVEGNDDVAVGADEAWSIGAVIADLIALSCKMSTPTSTGGSRDGYWLRRARTIIEKRFDEPGVSPAAIAAELGITTRYLQMLFAARGETPSRYLEQVRLRSVERQLRDPKCYRNITMLAYDNGFASLDQFSRAFRRRFGSSPREYLRRLDRQS</sequence>
<keyword evidence="3" id="KW-0804">Transcription</keyword>
<dbReference type="InterPro" id="IPR018060">
    <property type="entry name" value="HTH_AraC"/>
</dbReference>
<dbReference type="InterPro" id="IPR020449">
    <property type="entry name" value="Tscrpt_reg_AraC-type_HTH"/>
</dbReference>
<keyword evidence="2" id="KW-0238">DNA-binding</keyword>
<proteinExistence type="predicted"/>
<dbReference type="Proteomes" id="UP000218934">
    <property type="component" value="Unassembled WGS sequence"/>
</dbReference>
<accession>A0A2A4FMC6</accession>
<dbReference type="OrthoDB" id="252470at2"/>
<dbReference type="PANTHER" id="PTHR46796:SF6">
    <property type="entry name" value="ARAC SUBFAMILY"/>
    <property type="match status" value="1"/>
</dbReference>
<keyword evidence="1" id="KW-0805">Transcription regulation</keyword>
<evidence type="ECO:0000259" key="4">
    <source>
        <dbReference type="PROSITE" id="PS01124"/>
    </source>
</evidence>
<feature type="domain" description="HTH araC/xylS-type" evidence="4">
    <location>
        <begin position="243"/>
        <end position="343"/>
    </location>
</feature>
<name>A0A2A4FMC6_9SPHN</name>
<dbReference type="EMBL" id="NWUF01000041">
    <property type="protein sequence ID" value="PCE39905.1"/>
    <property type="molecule type" value="Genomic_DNA"/>
</dbReference>
<evidence type="ECO:0000256" key="3">
    <source>
        <dbReference type="ARBA" id="ARBA00023163"/>
    </source>
</evidence>
<dbReference type="KEGG" id="rdi:CMV14_12610"/>
<keyword evidence="6" id="KW-1185">Reference proteome</keyword>
<dbReference type="PROSITE" id="PS01124">
    <property type="entry name" value="HTH_ARAC_FAMILY_2"/>
    <property type="match status" value="1"/>
</dbReference>
<dbReference type="SMART" id="SM00342">
    <property type="entry name" value="HTH_ARAC"/>
    <property type="match status" value="1"/>
</dbReference>
<dbReference type="InterPro" id="IPR009057">
    <property type="entry name" value="Homeodomain-like_sf"/>
</dbReference>
<dbReference type="Pfam" id="PF14525">
    <property type="entry name" value="AraC_binding_2"/>
    <property type="match status" value="1"/>
</dbReference>
<evidence type="ECO:0000313" key="5">
    <source>
        <dbReference type="EMBL" id="PCE39905.1"/>
    </source>
</evidence>
<reference evidence="5 6" key="1">
    <citation type="submission" date="2017-09" db="EMBL/GenBank/DDBJ databases">
        <title>The Catabolism of 3,6-Dichlorosalicylic acid is Initiated by the Cytochrome P450 Monooxygenase DsmABC in Rhizorhabdus dicambivorans Ndbn-20.</title>
        <authorList>
            <person name="Na L."/>
        </authorList>
    </citation>
    <scope>NUCLEOTIDE SEQUENCE [LARGE SCALE GENOMIC DNA]</scope>
    <source>
        <strain evidence="5 6">Ndbn-20m</strain>
    </source>
</reference>
<dbReference type="Gene3D" id="1.10.10.60">
    <property type="entry name" value="Homeodomain-like"/>
    <property type="match status" value="1"/>
</dbReference>
<dbReference type="PANTHER" id="PTHR46796">
    <property type="entry name" value="HTH-TYPE TRANSCRIPTIONAL ACTIVATOR RHAS-RELATED"/>
    <property type="match status" value="1"/>
</dbReference>
<dbReference type="Pfam" id="PF12833">
    <property type="entry name" value="HTH_18"/>
    <property type="match status" value="1"/>
</dbReference>